<dbReference type="AlphaFoldDB" id="A0A0U3PGV6"/>
<dbReference type="SUPFAM" id="SSF51445">
    <property type="entry name" value="(Trans)glycosidases"/>
    <property type="match status" value="1"/>
</dbReference>
<accession>A0A0U3PGV6</accession>
<dbReference type="KEGG" id="psul:AU252_10705"/>
<evidence type="ECO:0000313" key="2">
    <source>
        <dbReference type="EMBL" id="ALV41560.1"/>
    </source>
</evidence>
<dbReference type="Gene3D" id="3.20.20.80">
    <property type="entry name" value="Glycosidases"/>
    <property type="match status" value="1"/>
</dbReference>
<feature type="domain" description="Glycosyl hydrolase family 13 catalytic" evidence="1">
    <location>
        <begin position="18"/>
        <end position="424"/>
    </location>
</feature>
<dbReference type="PANTHER" id="PTHR10357:SF219">
    <property type="entry name" value="MALTOSE ALPHA-D-GLUCOSYLTRANSFERASE"/>
    <property type="match status" value="1"/>
</dbReference>
<dbReference type="InterPro" id="IPR017853">
    <property type="entry name" value="GH"/>
</dbReference>
<protein>
    <submittedName>
        <fullName evidence="2">Trehalose synthase</fullName>
    </submittedName>
</protein>
<dbReference type="InterPro" id="IPR045857">
    <property type="entry name" value="O16G_dom_2"/>
</dbReference>
<dbReference type="InterPro" id="IPR006047">
    <property type="entry name" value="GH13_cat_dom"/>
</dbReference>
<dbReference type="STRING" id="121292.AU252_10705"/>
<dbReference type="GO" id="GO:0005975">
    <property type="term" value="P:carbohydrate metabolic process"/>
    <property type="evidence" value="ECO:0007669"/>
    <property type="project" value="InterPro"/>
</dbReference>
<dbReference type="Gene3D" id="2.60.40.1180">
    <property type="entry name" value="Golgi alpha-mannosidase II"/>
    <property type="match status" value="1"/>
</dbReference>
<dbReference type="PANTHER" id="PTHR10357">
    <property type="entry name" value="ALPHA-AMYLASE FAMILY MEMBER"/>
    <property type="match status" value="1"/>
</dbReference>
<sequence length="564" mass="63524">MRIAETSDLWWKNAVIYCLDVETFFDDDGDGTGDFAGLTQRVDYLAALGVTCIWLMPFYPSPDRDDGYDVTDFFTVDPRLGTMGDLVEFIRGAKDRGMRVIADFVVNHTSSQHPWFVEARKSKDSPYRDYYVWRADTPPDTSSEVVFPGEQTSLWTKDDATGEWYLHMFAEHQPDLNVTNPKVRNEIAKAMGLWLELGLDGFRLDAVPFFLETRGQPKDEAAKLDPHEYLSALRSFLGRRNGSAVMLGEVNLPYKEQLEYFGGTAGNELNMQFDFMTMQHLYLSLARQDARPMAENLKSRPPLHPDNQWAMFVRNHDELTLDKLTDAERQEVFAAFGPEKNMQIYGRGLRRRLPPMLSGDAERIRMVYSLMFSLPGTPVLFYGEEIGMGEDLRQKSRAAVRTPMQWNATKNGGFSSAKASDLVAPLARGDYGPENVNAAAAKRDPDSLWNFMARLIQRYRESPELGWGEFVVIDQPEPAVFAHTCTSDGATMVLLHHFGTGKVKVTGKVGGEDAPKRAYKGATLLDVLDGGNVPLEPDGGFTVELGRYGYRWFRVQQPGDQLAP</sequence>
<dbReference type="Pfam" id="PF00128">
    <property type="entry name" value="Alpha-amylase"/>
    <property type="match status" value="2"/>
</dbReference>
<gene>
    <name evidence="2" type="ORF">AU252_10705</name>
</gene>
<dbReference type="EMBL" id="CP013747">
    <property type="protein sequence ID" value="ALV41560.1"/>
    <property type="molecule type" value="Genomic_DNA"/>
</dbReference>
<dbReference type="CDD" id="cd11334">
    <property type="entry name" value="AmyAc_TreS"/>
    <property type="match status" value="1"/>
</dbReference>
<evidence type="ECO:0000313" key="3">
    <source>
        <dbReference type="Proteomes" id="UP000065151"/>
    </source>
</evidence>
<evidence type="ECO:0000259" key="1">
    <source>
        <dbReference type="SMART" id="SM00642"/>
    </source>
</evidence>
<dbReference type="Proteomes" id="UP000065151">
    <property type="component" value="Chromosome"/>
</dbReference>
<dbReference type="RefSeq" id="WP_058930694.1">
    <property type="nucleotide sequence ID" value="NZ_CP013747.1"/>
</dbReference>
<organism evidence="2">
    <name type="scientific">Pseudarthrobacter sulfonivorans</name>
    <dbReference type="NCBI Taxonomy" id="121292"/>
    <lineage>
        <taxon>Bacteria</taxon>
        <taxon>Bacillati</taxon>
        <taxon>Actinomycetota</taxon>
        <taxon>Actinomycetes</taxon>
        <taxon>Micrococcales</taxon>
        <taxon>Micrococcaceae</taxon>
        <taxon>Pseudarthrobacter</taxon>
    </lineage>
</organism>
<reference evidence="2 3" key="1">
    <citation type="submission" date="2015-12" db="EMBL/GenBank/DDBJ databases">
        <authorList>
            <person name="Shamseldin A."/>
            <person name="Moawad H."/>
            <person name="Abd El-Rahim W.M."/>
            <person name="Sadowsky M.J."/>
        </authorList>
    </citation>
    <scope>NUCLEOTIDE SEQUENCE [LARGE SCALE GENOMIC DNA]</scope>
    <source>
        <strain evidence="2 3">Ar51</strain>
    </source>
</reference>
<dbReference type="InterPro" id="IPR013780">
    <property type="entry name" value="Glyco_hydro_b"/>
</dbReference>
<name>A0A0U3PGV6_9MICC</name>
<dbReference type="SMART" id="SM00642">
    <property type="entry name" value="Aamy"/>
    <property type="match status" value="1"/>
</dbReference>
<proteinExistence type="predicted"/>
<dbReference type="Gene3D" id="3.90.400.10">
    <property type="entry name" value="Oligo-1,6-glucosidase, Domain 2"/>
    <property type="match status" value="1"/>
</dbReference>